<keyword evidence="11" id="KW-0012">Acyltransferase</keyword>
<evidence type="ECO:0000256" key="7">
    <source>
        <dbReference type="ARBA" id="ARBA00023136"/>
    </source>
</evidence>
<comment type="catalytic activity">
    <reaction evidence="10">
        <text>an acyl phosphate + sn-glycerol 3-phosphate = a 1-acyl-sn-glycero-3-phosphate + phosphate</text>
        <dbReference type="Rhea" id="RHEA:34075"/>
        <dbReference type="ChEBI" id="CHEBI:43474"/>
        <dbReference type="ChEBI" id="CHEBI:57597"/>
        <dbReference type="ChEBI" id="CHEBI:57970"/>
        <dbReference type="ChEBI" id="CHEBI:59918"/>
        <dbReference type="EC" id="2.3.1.275"/>
    </reaction>
</comment>
<evidence type="ECO:0000256" key="5">
    <source>
        <dbReference type="ARBA" id="ARBA00022989"/>
    </source>
</evidence>
<dbReference type="HAMAP" id="MF_01043">
    <property type="entry name" value="PlsY"/>
    <property type="match status" value="1"/>
</dbReference>
<evidence type="ECO:0000256" key="10">
    <source>
        <dbReference type="HAMAP-Rule" id="MF_01043"/>
    </source>
</evidence>
<dbReference type="PANTHER" id="PTHR30309:SF0">
    <property type="entry name" value="GLYCEROL-3-PHOSPHATE ACYLTRANSFERASE-RELATED"/>
    <property type="match status" value="1"/>
</dbReference>
<keyword evidence="9 10" id="KW-1208">Phospholipid metabolism</keyword>
<dbReference type="SMART" id="SM01207">
    <property type="entry name" value="G3P_acyltransf"/>
    <property type="match status" value="1"/>
</dbReference>
<dbReference type="PANTHER" id="PTHR30309">
    <property type="entry name" value="INNER MEMBRANE PROTEIN YGIH"/>
    <property type="match status" value="1"/>
</dbReference>
<keyword evidence="7 10" id="KW-0472">Membrane</keyword>
<gene>
    <name evidence="10 11" type="primary">plsY</name>
    <name evidence="11" type="ORF">F4162_06355</name>
</gene>
<proteinExistence type="inferred from homology"/>
<evidence type="ECO:0000256" key="9">
    <source>
        <dbReference type="ARBA" id="ARBA00023264"/>
    </source>
</evidence>
<keyword evidence="5 10" id="KW-1133">Transmembrane helix</keyword>
<dbReference type="GO" id="GO:0043772">
    <property type="term" value="F:acyl-phosphate glycerol-3-phosphate acyltransferase activity"/>
    <property type="evidence" value="ECO:0007669"/>
    <property type="project" value="UniProtKB-UniRule"/>
</dbReference>
<evidence type="ECO:0000256" key="6">
    <source>
        <dbReference type="ARBA" id="ARBA00023098"/>
    </source>
</evidence>
<feature type="transmembrane region" description="Helical" evidence="10">
    <location>
        <begin position="148"/>
        <end position="166"/>
    </location>
</feature>
<dbReference type="GO" id="GO:0008654">
    <property type="term" value="P:phospholipid biosynthetic process"/>
    <property type="evidence" value="ECO:0007669"/>
    <property type="project" value="UniProtKB-UniRule"/>
</dbReference>
<name>A0A6B1FA16_9SYNE</name>
<organism evidence="11">
    <name type="scientific">Synechococcus sp. SB0676_bin_10</name>
    <dbReference type="NCBI Taxonomy" id="2604869"/>
    <lineage>
        <taxon>Bacteria</taxon>
        <taxon>Bacillati</taxon>
        <taxon>Cyanobacteriota</taxon>
        <taxon>Cyanophyceae</taxon>
        <taxon>Synechococcales</taxon>
        <taxon>Synechococcaceae</taxon>
        <taxon>Synechococcus</taxon>
    </lineage>
</organism>
<feature type="transmembrane region" description="Helical" evidence="10">
    <location>
        <begin position="172"/>
        <end position="188"/>
    </location>
</feature>
<comment type="caution">
    <text evidence="11">The sequence shown here is derived from an EMBL/GenBank/DDBJ whole genome shotgun (WGS) entry which is preliminary data.</text>
</comment>
<protein>
    <recommendedName>
        <fullName evidence="10">Glycerol-3-phosphate acyltransferase</fullName>
    </recommendedName>
    <alternativeName>
        <fullName evidence="10">Acyl-PO4 G3P acyltransferase</fullName>
    </alternativeName>
    <alternativeName>
        <fullName evidence="10">Acyl-phosphate--glycerol-3-phosphate acyltransferase</fullName>
    </alternativeName>
    <alternativeName>
        <fullName evidence="10">G3P acyltransferase</fullName>
        <shortName evidence="10">GPAT</shortName>
        <ecNumber evidence="10">2.3.1.275</ecNumber>
    </alternativeName>
    <alternativeName>
        <fullName evidence="10">Lysophosphatidic acid synthase</fullName>
        <shortName evidence="10">LPA synthase</shortName>
    </alternativeName>
</protein>
<keyword evidence="6 10" id="KW-0443">Lipid metabolism</keyword>
<dbReference type="AlphaFoldDB" id="A0A6B1FA16"/>
<dbReference type="GO" id="GO:0005886">
    <property type="term" value="C:plasma membrane"/>
    <property type="evidence" value="ECO:0007669"/>
    <property type="project" value="UniProtKB-SubCell"/>
</dbReference>
<keyword evidence="3 10" id="KW-0808">Transferase</keyword>
<keyword evidence="1 10" id="KW-1003">Cell membrane</keyword>
<keyword evidence="2 10" id="KW-0444">Lipid biosynthesis</keyword>
<feature type="transmembrane region" description="Helical" evidence="10">
    <location>
        <begin position="117"/>
        <end position="141"/>
    </location>
</feature>
<evidence type="ECO:0000313" key="11">
    <source>
        <dbReference type="EMBL" id="MYG38586.1"/>
    </source>
</evidence>
<feature type="transmembrane region" description="Helical" evidence="10">
    <location>
        <begin position="86"/>
        <end position="105"/>
    </location>
</feature>
<evidence type="ECO:0000256" key="2">
    <source>
        <dbReference type="ARBA" id="ARBA00022516"/>
    </source>
</evidence>
<dbReference type="EC" id="2.3.1.275" evidence="10"/>
<dbReference type="Pfam" id="PF02660">
    <property type="entry name" value="G3P_acyltransf"/>
    <property type="match status" value="1"/>
</dbReference>
<accession>A0A6B1FA16</accession>
<evidence type="ECO:0000256" key="3">
    <source>
        <dbReference type="ARBA" id="ARBA00022679"/>
    </source>
</evidence>
<comment type="pathway">
    <text evidence="10">Lipid metabolism; phospholipid metabolism.</text>
</comment>
<comment type="subunit">
    <text evidence="10">Probably interacts with PlsX.</text>
</comment>
<comment type="function">
    <text evidence="10">Catalyzes the transfer of an acyl group from acyl-phosphate (acyl-PO(4)) to glycerol-3-phosphate (G3P) to form lysophosphatidic acid (LPA). This enzyme utilizes acyl-phosphate as fatty acyl donor, but not acyl-CoA or acyl-ACP.</text>
</comment>
<evidence type="ECO:0000256" key="4">
    <source>
        <dbReference type="ARBA" id="ARBA00022692"/>
    </source>
</evidence>
<dbReference type="UniPathway" id="UPA00085"/>
<feature type="transmembrane region" description="Helical" evidence="10">
    <location>
        <begin position="59"/>
        <end position="79"/>
    </location>
</feature>
<keyword evidence="8 10" id="KW-0594">Phospholipid biosynthesis</keyword>
<keyword evidence="4 10" id="KW-0812">Transmembrane</keyword>
<evidence type="ECO:0000256" key="8">
    <source>
        <dbReference type="ARBA" id="ARBA00023209"/>
    </source>
</evidence>
<dbReference type="InterPro" id="IPR003811">
    <property type="entry name" value="G3P_acylTferase_PlsY"/>
</dbReference>
<comment type="similarity">
    <text evidence="10">Belongs to the PlsY family.</text>
</comment>
<dbReference type="NCBIfam" id="TIGR00023">
    <property type="entry name" value="glycerol-3-phosphate 1-O-acyltransferase PlsY"/>
    <property type="match status" value="1"/>
</dbReference>
<evidence type="ECO:0000256" key="1">
    <source>
        <dbReference type="ARBA" id="ARBA00022475"/>
    </source>
</evidence>
<comment type="subcellular location">
    <subcellularLocation>
        <location evidence="10">Cell membrane</location>
        <topology evidence="10">Multi-pass membrane protein</topology>
    </subcellularLocation>
</comment>
<reference evidence="11" key="1">
    <citation type="submission" date="2019-09" db="EMBL/GenBank/DDBJ databases">
        <title>Characterisation of the sponge microbiome using genome-centric metagenomics.</title>
        <authorList>
            <person name="Engelberts J.P."/>
            <person name="Robbins S.J."/>
            <person name="De Goeij J.M."/>
            <person name="Aranda M."/>
            <person name="Bell S.C."/>
            <person name="Webster N.S."/>
        </authorList>
    </citation>
    <scope>NUCLEOTIDE SEQUENCE</scope>
    <source>
        <strain evidence="11">SB0676_bin_10</strain>
    </source>
</reference>
<sequence>MNPAASWLLSWLPCLLAAYGLGSIPSGWLLVKWLRGVDLRQQGSGSTGATNVLRFAGRWPALAVLLVDVGKGTVAIVLAKGWGATPWLQLAVGLCALAGHIWPLWLRFRGGKAVATALGVFLGLSPPVALACLGSFLVVLASVRMVSVASLTAGVLLPILMVWGMAGSAARLPYTLLALTTTALVIWRHRGNMQRIWMGQEPRLGQKAP</sequence>
<dbReference type="EMBL" id="VYDO01000206">
    <property type="protein sequence ID" value="MYG38586.1"/>
    <property type="molecule type" value="Genomic_DNA"/>
</dbReference>